<protein>
    <submittedName>
        <fullName evidence="1">Uncharacterized protein</fullName>
    </submittedName>
</protein>
<reference evidence="1 2" key="1">
    <citation type="journal article" date="2014" name="PLoS ONE">
        <title>De novo Genome Assembly of the Fungal Plant Pathogen Pyrenophora semeniperda.</title>
        <authorList>
            <person name="Soliai M.M."/>
            <person name="Meyer S.E."/>
            <person name="Udall J.A."/>
            <person name="Elzinga D.E."/>
            <person name="Hermansen R.A."/>
            <person name="Bodily P.M."/>
            <person name="Hart A.A."/>
            <person name="Coleman C.E."/>
        </authorList>
    </citation>
    <scope>NUCLEOTIDE SEQUENCE [LARGE SCALE GENOMIC DNA]</scope>
    <source>
        <strain evidence="1 2">CCB06</strain>
        <tissue evidence="1">Mycelium</tissue>
    </source>
</reference>
<evidence type="ECO:0000313" key="2">
    <source>
        <dbReference type="Proteomes" id="UP000265663"/>
    </source>
</evidence>
<dbReference type="EMBL" id="KE747828">
    <property type="protein sequence ID" value="RMZ71811.1"/>
    <property type="molecule type" value="Genomic_DNA"/>
</dbReference>
<keyword evidence="2" id="KW-1185">Reference proteome</keyword>
<organism evidence="1 2">
    <name type="scientific">Pyrenophora seminiperda CCB06</name>
    <dbReference type="NCBI Taxonomy" id="1302712"/>
    <lineage>
        <taxon>Eukaryota</taxon>
        <taxon>Fungi</taxon>
        <taxon>Dikarya</taxon>
        <taxon>Ascomycota</taxon>
        <taxon>Pezizomycotina</taxon>
        <taxon>Dothideomycetes</taxon>
        <taxon>Pleosporomycetidae</taxon>
        <taxon>Pleosporales</taxon>
        <taxon>Pleosporineae</taxon>
        <taxon>Pleosporaceae</taxon>
        <taxon>Pyrenophora</taxon>
    </lineage>
</organism>
<name>A0A3M7MBC1_9PLEO</name>
<gene>
    <name evidence="1" type="ORF">GMOD_00009148</name>
</gene>
<proteinExistence type="predicted"/>
<dbReference type="AlphaFoldDB" id="A0A3M7MBC1"/>
<evidence type="ECO:0000313" key="1">
    <source>
        <dbReference type="EMBL" id="RMZ71811.1"/>
    </source>
</evidence>
<dbReference type="Proteomes" id="UP000265663">
    <property type="component" value="Unassembled WGS sequence"/>
</dbReference>
<accession>A0A3M7MBC1</accession>
<sequence length="44" mass="4652">MGVVGITGSCDCDLEGEKRVVGINRPVTTVCHRSTCLFDLGISL</sequence>